<evidence type="ECO:0000313" key="3">
    <source>
        <dbReference type="Proteomes" id="UP000320766"/>
    </source>
</evidence>
<comment type="caution">
    <text evidence="2">The sequence shown here is derived from an EMBL/GenBank/DDBJ whole genome shotgun (WGS) entry which is preliminary data.</text>
</comment>
<dbReference type="InterPro" id="IPR038069">
    <property type="entry name" value="Pelota/DOM34_N"/>
</dbReference>
<accession>A0A520KVH1</accession>
<evidence type="ECO:0000313" key="2">
    <source>
        <dbReference type="EMBL" id="RZN67944.1"/>
    </source>
</evidence>
<proteinExistence type="predicted"/>
<reference evidence="2 3" key="1">
    <citation type="journal article" date="2019" name="Nat. Microbiol.">
        <title>Wide diversity of methane and short-chain alkane metabolisms in uncultured archaea.</title>
        <authorList>
            <person name="Borrel G."/>
            <person name="Adam P.S."/>
            <person name="McKay L.J."/>
            <person name="Chen L.X."/>
            <person name="Sierra-Garcia I.N."/>
            <person name="Sieber C.M."/>
            <person name="Letourneur Q."/>
            <person name="Ghozlane A."/>
            <person name="Andersen G.L."/>
            <person name="Li W.J."/>
            <person name="Hallam S.J."/>
            <person name="Muyzer G."/>
            <person name="de Oliveira V.M."/>
            <person name="Inskeep W.P."/>
            <person name="Banfield J.F."/>
            <person name="Gribaldo S."/>
        </authorList>
    </citation>
    <scope>NUCLEOTIDE SEQUENCE [LARGE SCALE GENOMIC DNA]</scope>
    <source>
        <strain evidence="2">NM1b</strain>
    </source>
</reference>
<gene>
    <name evidence="2" type="ORF">EF807_06775</name>
</gene>
<dbReference type="Proteomes" id="UP000320766">
    <property type="component" value="Unassembled WGS sequence"/>
</dbReference>
<dbReference type="Gene3D" id="2.30.30.870">
    <property type="entry name" value="Pelota, domain A"/>
    <property type="match status" value="1"/>
</dbReference>
<dbReference type="SUPFAM" id="SSF159065">
    <property type="entry name" value="Dom34/Pelota N-terminal domain-like"/>
    <property type="match status" value="1"/>
</dbReference>
<dbReference type="AlphaFoldDB" id="A0A520KVH1"/>
<name>A0A520KVH1_9EURY</name>
<sequence length="34" mass="4062">MKLIKKVLKGNTGEIQLLPQNLDDIWHLKYIIER</sequence>
<dbReference type="EMBL" id="RXIL01000121">
    <property type="protein sequence ID" value="RZN67944.1"/>
    <property type="molecule type" value="Genomic_DNA"/>
</dbReference>
<feature type="domain" description="Pelota N-terminal" evidence="1">
    <location>
        <begin position="1"/>
        <end position="33"/>
    </location>
</feature>
<dbReference type="Pfam" id="PF26356">
    <property type="entry name" value="Pelota_N"/>
    <property type="match status" value="1"/>
</dbReference>
<dbReference type="InterPro" id="IPR058547">
    <property type="entry name" value="Pelota_N"/>
</dbReference>
<feature type="non-terminal residue" evidence="2">
    <location>
        <position position="34"/>
    </location>
</feature>
<protein>
    <recommendedName>
        <fullName evidence="1">Pelota N-terminal domain-containing protein</fullName>
    </recommendedName>
</protein>
<organism evidence="2 3">
    <name type="scientific">Candidatus Methanolliviera hydrocarbonicum</name>
    <dbReference type="NCBI Taxonomy" id="2491085"/>
    <lineage>
        <taxon>Archaea</taxon>
        <taxon>Methanobacteriati</taxon>
        <taxon>Methanobacteriota</taxon>
        <taxon>Candidatus Methanoliparia</taxon>
        <taxon>Candidatus Methanoliparales</taxon>
        <taxon>Candidatus Methanollivieraceae</taxon>
        <taxon>Candidatus Methanolliviera</taxon>
    </lineage>
</organism>
<evidence type="ECO:0000259" key="1">
    <source>
        <dbReference type="Pfam" id="PF26356"/>
    </source>
</evidence>